<feature type="compositionally biased region" description="Basic and acidic residues" evidence="1">
    <location>
        <begin position="857"/>
        <end position="885"/>
    </location>
</feature>
<feature type="region of interest" description="Disordered" evidence="1">
    <location>
        <begin position="764"/>
        <end position="885"/>
    </location>
</feature>
<feature type="region of interest" description="Disordered" evidence="1">
    <location>
        <begin position="526"/>
        <end position="749"/>
    </location>
</feature>
<dbReference type="GeneID" id="43582877"/>
<evidence type="ECO:0000256" key="1">
    <source>
        <dbReference type="SAM" id="MobiDB-lite"/>
    </source>
</evidence>
<feature type="compositionally biased region" description="Low complexity" evidence="1">
    <location>
        <begin position="1037"/>
        <end position="1046"/>
    </location>
</feature>
<keyword evidence="3" id="KW-1185">Reference proteome</keyword>
<feature type="compositionally biased region" description="Basic and acidic residues" evidence="1">
    <location>
        <begin position="764"/>
        <end position="850"/>
    </location>
</feature>
<protein>
    <submittedName>
        <fullName evidence="2">Uncharacterized protein</fullName>
    </submittedName>
</protein>
<sequence>MNQQFVTAFEDLYKALTTRENLSSIHWDLLETFLLRTISEQEFEEVNGTAADDLVDKTINALTVTTLYDDRALNLIGKLCCFYGTNPRAFIILSEYATHIPELSDVSLTSMLLTRLAKVDENAWRMAKLCAALVTRFSNHRHEAAKILLKNTFYKFGDIITKSYDLVLQCYFIELINNCVPARVYTRGPPFVSVLWPESPEELWTSLPSTLSVDTSYFEYLKKVDKFLSNQPRTNVFPIAKMELLSPLSNAPIMAQVSSSSLLLMKPKSHTNLEIELLEFSFKHLVRTTKKSTKSMQYIFSSTQSQVLFALDNRTWNSASLTLEFEDEKSEKQFFAQVMGFIKEKGWNTPEISGVNILKMSVVDTSINVSSPSTTRNKNEDTFPSSSESSSIYFQQSPLPARRKMSQGDSIISLNEKSCPAIPRAPTTKVQGTQLPPPIRAGSIVKFLPMADSQKINPKDQPVTENFKSQVTHKTPNSVDQSSFTPAKIQKVLNNVPITPIVSNVVTEKQQSVKKMAVSVPTLGVKGKAKGYKSDEDEFWDPPTQSKKDTAIASKNVSPVPPVVAQTPKESIQLKKSAKKAVIKGKAKESPKARQPKGKSVRGKKVNAEKASERAVEKEKENNIGDDNGNKQNLEEESIQQSLEHEKPDEKEKSVQNLLGGLIKPEEIAGDVNKTQNKTLNPKEALEPPGDSKKEEDEREREEYESDQPTRRGLRADRRARRLKNEEEEKKRKREEVLQEKKRKEEELKKKREERLLKRREEEELKKKREEEEDELKKKKELKKLEQKALEEKRKEEEEEALEKKRQQEALEKEKKREEALKREEQKRKQEALEKSKKDVLKKQKQEVLEKKRKQKQVLEKEEKKRLKVEKQGEDSGDMDHGDHVEELSNKPISEVVSPPVDFLAPISTNSVASVVSKVLENLGHRESDGPSIATVVSEVLATLNKPCKETQNVHETRVEQVKEEESSNEFTGVSSILKDHGTSFVAKSNDFNGTFDTPVKVAGKDSTKPMRGPVAFSTPRNIATSGKVTKTEKDSISSSSGAGLNSLKSEMAAKEKSLSFGTPLKVARILATETTTAPLKRTTKDLKGGFSSSCFVGAAPSNGIGANNSTTSGSPTLNNPRVFTTTSPWESAPDTYQAQKDRFLETVTGQRETFHELLGHLTKQVVRKMEFVEMRMLKDTEQFEEWFERTKDKMKTKEDGWLAEMARLNVVASQSAERSLASLQAWAVLQK</sequence>
<gene>
    <name evidence="2" type="ORF">SAPINGB_P004062</name>
</gene>
<feature type="compositionally biased region" description="Basic and acidic residues" evidence="1">
    <location>
        <begin position="606"/>
        <end position="623"/>
    </location>
</feature>
<feature type="region of interest" description="Disordered" evidence="1">
    <location>
        <begin position="1026"/>
        <end position="1046"/>
    </location>
</feature>
<feature type="compositionally biased region" description="Basic residues" evidence="1">
    <location>
        <begin position="576"/>
        <end position="585"/>
    </location>
</feature>
<feature type="compositionally biased region" description="Basic and acidic residues" evidence="1">
    <location>
        <begin position="643"/>
        <end position="654"/>
    </location>
</feature>
<dbReference type="EMBL" id="CABVLU010000003">
    <property type="protein sequence ID" value="VVT54411.1"/>
    <property type="molecule type" value="Genomic_DNA"/>
</dbReference>
<accession>A0A5E8BTJ8</accession>
<organism evidence="2 3">
    <name type="scientific">Magnusiomyces paraingens</name>
    <dbReference type="NCBI Taxonomy" id="2606893"/>
    <lineage>
        <taxon>Eukaryota</taxon>
        <taxon>Fungi</taxon>
        <taxon>Dikarya</taxon>
        <taxon>Ascomycota</taxon>
        <taxon>Saccharomycotina</taxon>
        <taxon>Dipodascomycetes</taxon>
        <taxon>Dipodascales</taxon>
        <taxon>Dipodascaceae</taxon>
        <taxon>Magnusiomyces</taxon>
    </lineage>
</organism>
<proteinExistence type="predicted"/>
<name>A0A5E8BTJ8_9ASCO</name>
<evidence type="ECO:0000313" key="3">
    <source>
        <dbReference type="Proteomes" id="UP000398389"/>
    </source>
</evidence>
<feature type="compositionally biased region" description="Basic and acidic residues" evidence="1">
    <location>
        <begin position="708"/>
        <end position="749"/>
    </location>
</feature>
<feature type="region of interest" description="Disordered" evidence="1">
    <location>
        <begin position="369"/>
        <end position="391"/>
    </location>
</feature>
<evidence type="ECO:0000313" key="2">
    <source>
        <dbReference type="EMBL" id="VVT54411.1"/>
    </source>
</evidence>
<dbReference type="AlphaFoldDB" id="A0A5E8BTJ8"/>
<dbReference type="RefSeq" id="XP_031854668.1">
    <property type="nucleotide sequence ID" value="XM_031998777.1"/>
</dbReference>
<feature type="compositionally biased region" description="Basic and acidic residues" evidence="1">
    <location>
        <begin position="684"/>
        <end position="696"/>
    </location>
</feature>
<dbReference type="Proteomes" id="UP000398389">
    <property type="component" value="Unassembled WGS sequence"/>
</dbReference>
<feature type="compositionally biased region" description="Acidic residues" evidence="1">
    <location>
        <begin position="697"/>
        <end position="706"/>
    </location>
</feature>
<reference evidence="2 3" key="1">
    <citation type="submission" date="2019-09" db="EMBL/GenBank/DDBJ databases">
        <authorList>
            <person name="Brejova B."/>
        </authorList>
    </citation>
    <scope>NUCLEOTIDE SEQUENCE [LARGE SCALE GENOMIC DNA]</scope>
</reference>
<feature type="compositionally biased region" description="Basic residues" evidence="1">
    <location>
        <begin position="594"/>
        <end position="605"/>
    </location>
</feature>